<keyword evidence="1" id="KW-0614">Plasmid</keyword>
<reference evidence="1" key="1">
    <citation type="submission" date="2018-01" db="EMBL/GenBank/DDBJ databases">
        <authorList>
            <person name="Gaut B.S."/>
            <person name="Morton B.R."/>
            <person name="Clegg M.T."/>
            <person name="Duvall M.R."/>
        </authorList>
    </citation>
    <scope>NUCLEOTIDE SEQUENCE</scope>
    <source>
        <strain evidence="1">Cupriavidus taiwanensis STM 8555</strain>
    </source>
</reference>
<proteinExistence type="predicted"/>
<evidence type="ECO:0000313" key="1">
    <source>
        <dbReference type="EMBL" id="SPD49315.1"/>
    </source>
</evidence>
<organism evidence="1">
    <name type="scientific">Cupriavidus taiwanensis</name>
    <dbReference type="NCBI Taxonomy" id="164546"/>
    <lineage>
        <taxon>Bacteria</taxon>
        <taxon>Pseudomonadati</taxon>
        <taxon>Pseudomonadota</taxon>
        <taxon>Betaproteobacteria</taxon>
        <taxon>Burkholderiales</taxon>
        <taxon>Burkholderiaceae</taxon>
        <taxon>Cupriavidus</taxon>
    </lineage>
</organism>
<gene>
    <name evidence="1" type="ORF">CBM2612_P0660</name>
</gene>
<sequence length="77" mass="8765">MVVTLDRDGYSEGEYLHPTQRCFWAPIRRAAAEDRLSLASIAFQRLHQLEGLYRNAPVALCFIARAQGCVSANHRYL</sequence>
<geneLocation type="plasmid" evidence="1">
    <name>I</name>
</geneLocation>
<dbReference type="EMBL" id="LT984809">
    <property type="protein sequence ID" value="SPD49315.1"/>
    <property type="molecule type" value="Genomic_DNA"/>
</dbReference>
<accession>A0A375FMC0</accession>
<protein>
    <submittedName>
        <fullName evidence="1">Uncharacterized protein</fullName>
    </submittedName>
</protein>
<dbReference type="AlphaFoldDB" id="A0A375FMC0"/>
<name>A0A375FMC0_9BURK</name>